<protein>
    <submittedName>
        <fullName evidence="2">GNAT superfamily N-acetyltransferase</fullName>
    </submittedName>
</protein>
<comment type="caution">
    <text evidence="2">The sequence shown here is derived from an EMBL/GenBank/DDBJ whole genome shotgun (WGS) entry which is preliminary data.</text>
</comment>
<evidence type="ECO:0000313" key="3">
    <source>
        <dbReference type="Proteomes" id="UP000661607"/>
    </source>
</evidence>
<dbReference type="InterPro" id="IPR016181">
    <property type="entry name" value="Acyl_CoA_acyltransferase"/>
</dbReference>
<proteinExistence type="predicted"/>
<keyword evidence="3" id="KW-1185">Reference proteome</keyword>
<dbReference type="CDD" id="cd04301">
    <property type="entry name" value="NAT_SF"/>
    <property type="match status" value="1"/>
</dbReference>
<reference evidence="2 3" key="1">
    <citation type="submission" date="2020-10" db="EMBL/GenBank/DDBJ databases">
        <title>Sequencing the genomes of 1000 actinobacteria strains.</title>
        <authorList>
            <person name="Klenk H.-P."/>
        </authorList>
    </citation>
    <scope>NUCLEOTIDE SEQUENCE [LARGE SCALE GENOMIC DNA]</scope>
    <source>
        <strain evidence="2 3">DSM 43748</strain>
    </source>
</reference>
<dbReference type="Gene3D" id="3.40.630.30">
    <property type="match status" value="1"/>
</dbReference>
<organism evidence="2 3">
    <name type="scientific">Nonomuraea africana</name>
    <dbReference type="NCBI Taxonomy" id="46171"/>
    <lineage>
        <taxon>Bacteria</taxon>
        <taxon>Bacillati</taxon>
        <taxon>Actinomycetota</taxon>
        <taxon>Actinomycetes</taxon>
        <taxon>Streptosporangiales</taxon>
        <taxon>Streptosporangiaceae</taxon>
        <taxon>Nonomuraea</taxon>
    </lineage>
</organism>
<feature type="domain" description="N-acetyltransferase" evidence="1">
    <location>
        <begin position="115"/>
        <end position="247"/>
    </location>
</feature>
<dbReference type="Pfam" id="PF13508">
    <property type="entry name" value="Acetyltransf_7"/>
    <property type="match status" value="1"/>
</dbReference>
<evidence type="ECO:0000313" key="2">
    <source>
        <dbReference type="EMBL" id="MBE1558233.1"/>
    </source>
</evidence>
<sequence length="247" mass="26433">MTITDLADLRLAVGNAAAFWRVLADVRGYELVERPGFLGVQGDERSGLRIVLLSPSPDEDDVAELTGLAKGWSRGSVLVEDALGSVDMSGIGLTPRQLPVMIRRPGDALPPPALEVIKVEREEQLGSAERIVVDGFPLPGFQPYRPGQVFPARVLEREGIELYLVAMDGELGGACVTVVDGGVGGLYWVTTLPEFRSRGIGRALMHAVLGGRLKELPVTLTAARAGKPLYDSLGFATITQSTWWSAG</sequence>
<dbReference type="InterPro" id="IPR000182">
    <property type="entry name" value="GNAT_dom"/>
</dbReference>
<gene>
    <name evidence="2" type="ORF">H4W81_001012</name>
</gene>
<dbReference type="PROSITE" id="PS51186">
    <property type="entry name" value="GNAT"/>
    <property type="match status" value="1"/>
</dbReference>
<accession>A0ABR9K893</accession>
<dbReference type="SUPFAM" id="SSF55729">
    <property type="entry name" value="Acyl-CoA N-acyltransferases (Nat)"/>
    <property type="match status" value="1"/>
</dbReference>
<dbReference type="EMBL" id="JADBEF010000001">
    <property type="protein sequence ID" value="MBE1558233.1"/>
    <property type="molecule type" value="Genomic_DNA"/>
</dbReference>
<dbReference type="RefSeq" id="WP_192773691.1">
    <property type="nucleotide sequence ID" value="NZ_BAAASY010000036.1"/>
</dbReference>
<name>A0ABR9K893_9ACTN</name>
<dbReference type="Proteomes" id="UP000661607">
    <property type="component" value="Unassembled WGS sequence"/>
</dbReference>
<evidence type="ECO:0000259" key="1">
    <source>
        <dbReference type="PROSITE" id="PS51186"/>
    </source>
</evidence>